<keyword evidence="2" id="KW-1185">Reference proteome</keyword>
<evidence type="ECO:0008006" key="3">
    <source>
        <dbReference type="Google" id="ProtNLM"/>
    </source>
</evidence>
<evidence type="ECO:0000313" key="1">
    <source>
        <dbReference type="EMBL" id="KAJ3253827.1"/>
    </source>
</evidence>
<dbReference type="AlphaFoldDB" id="A0AAD5Y643"/>
<dbReference type="EMBL" id="JADGKB010000099">
    <property type="protein sequence ID" value="KAJ3253827.1"/>
    <property type="molecule type" value="Genomic_DNA"/>
</dbReference>
<dbReference type="Proteomes" id="UP001210925">
    <property type="component" value="Unassembled WGS sequence"/>
</dbReference>
<reference evidence="1" key="1">
    <citation type="submission" date="2020-05" db="EMBL/GenBank/DDBJ databases">
        <title>Phylogenomic resolution of chytrid fungi.</title>
        <authorList>
            <person name="Stajich J.E."/>
            <person name="Amses K."/>
            <person name="Simmons R."/>
            <person name="Seto K."/>
            <person name="Myers J."/>
            <person name="Bonds A."/>
            <person name="Quandt C.A."/>
            <person name="Barry K."/>
            <person name="Liu P."/>
            <person name="Grigoriev I."/>
            <person name="Longcore J.E."/>
            <person name="James T.Y."/>
        </authorList>
    </citation>
    <scope>NUCLEOTIDE SEQUENCE</scope>
    <source>
        <strain evidence="1">PLAUS21</strain>
    </source>
</reference>
<name>A0AAD5Y643_9FUNG</name>
<accession>A0AAD5Y643</accession>
<organism evidence="1 2">
    <name type="scientific">Boothiomyces macroporosus</name>
    <dbReference type="NCBI Taxonomy" id="261099"/>
    <lineage>
        <taxon>Eukaryota</taxon>
        <taxon>Fungi</taxon>
        <taxon>Fungi incertae sedis</taxon>
        <taxon>Chytridiomycota</taxon>
        <taxon>Chytridiomycota incertae sedis</taxon>
        <taxon>Chytridiomycetes</taxon>
        <taxon>Rhizophydiales</taxon>
        <taxon>Terramycetaceae</taxon>
        <taxon>Boothiomyces</taxon>
    </lineage>
</organism>
<sequence>MERLIKLASSGLKEDTVYILWSHMHRITQITGIKTGRAYEYHCKVVDKYFVPGVFSWYKMKTTVYPRDQSVAFSAPLKKYMQYDGQFLLEWNHKPKDNNFEYKNNKYVGHISDSIKNERKMKKWQNDSKAFKAKMMYETLQFLHSSGIDPTKPIQNGQFALKVKNRIINEWKQVPGNVKLVVYKNKEIQLVKDCLGLWTADKANKENLKDVDCIATFDIEHIVSNSFGADNTDHTNGVLLDSRINRTKGNMMLFLVGDDIHDRVQQLKKQQQHFLKSLRPWYKLW</sequence>
<comment type="caution">
    <text evidence="1">The sequence shown here is derived from an EMBL/GenBank/DDBJ whole genome shotgun (WGS) entry which is preliminary data.</text>
</comment>
<evidence type="ECO:0000313" key="2">
    <source>
        <dbReference type="Proteomes" id="UP001210925"/>
    </source>
</evidence>
<protein>
    <recommendedName>
        <fullName evidence="3">HNH endonuclease</fullName>
    </recommendedName>
</protein>
<gene>
    <name evidence="1" type="ORF">HK103_007688</name>
</gene>
<proteinExistence type="predicted"/>